<dbReference type="GO" id="GO:0032543">
    <property type="term" value="P:mitochondrial translation"/>
    <property type="evidence" value="ECO:0007669"/>
    <property type="project" value="TreeGrafter"/>
</dbReference>
<evidence type="ECO:0000256" key="3">
    <source>
        <dbReference type="ARBA" id="ARBA00022980"/>
    </source>
</evidence>
<keyword evidence="3" id="KW-0689">Ribosomal protein</keyword>
<organism evidence="9 10">
    <name type="scientific">Kluyveromyces dobzhanskii CBS 2104</name>
    <dbReference type="NCBI Taxonomy" id="1427455"/>
    <lineage>
        <taxon>Eukaryota</taxon>
        <taxon>Fungi</taxon>
        <taxon>Dikarya</taxon>
        <taxon>Ascomycota</taxon>
        <taxon>Saccharomycotina</taxon>
        <taxon>Saccharomycetes</taxon>
        <taxon>Saccharomycetales</taxon>
        <taxon>Saccharomycetaceae</taxon>
        <taxon>Kluyveromyces</taxon>
    </lineage>
</organism>
<evidence type="ECO:0000256" key="4">
    <source>
        <dbReference type="ARBA" id="ARBA00023128"/>
    </source>
</evidence>
<evidence type="ECO:0000256" key="7">
    <source>
        <dbReference type="ARBA" id="ARBA00035399"/>
    </source>
</evidence>
<dbReference type="AlphaFoldDB" id="A0A0A8L211"/>
<dbReference type="GO" id="GO:0003735">
    <property type="term" value="F:structural constituent of ribosome"/>
    <property type="evidence" value="ECO:0007669"/>
    <property type="project" value="InterPro"/>
</dbReference>
<evidence type="ECO:0000256" key="5">
    <source>
        <dbReference type="ARBA" id="ARBA00023274"/>
    </source>
</evidence>
<keyword evidence="5" id="KW-0687">Ribonucleoprotein</keyword>
<dbReference type="GO" id="GO:0005762">
    <property type="term" value="C:mitochondrial large ribosomal subunit"/>
    <property type="evidence" value="ECO:0007669"/>
    <property type="project" value="TreeGrafter"/>
</dbReference>
<protein>
    <recommendedName>
        <fullName evidence="6">Large ribosomal subunit protein uL29m</fullName>
    </recommendedName>
    <alternativeName>
        <fullName evidence="7">54S ribosomal protein L4, mitochondrial</fullName>
    </alternativeName>
</protein>
<keyword evidence="4" id="KW-0496">Mitochondrion</keyword>
<dbReference type="OrthoDB" id="270763at2759"/>
<proteinExistence type="inferred from homology"/>
<evidence type="ECO:0000256" key="2">
    <source>
        <dbReference type="ARBA" id="ARBA00009254"/>
    </source>
</evidence>
<accession>A0A0A8L211</accession>
<dbReference type="InterPro" id="IPR010729">
    <property type="entry name" value="Ribosomal_uL29_mit"/>
</dbReference>
<comment type="caution">
    <text evidence="9">The sequence shown here is derived from an EMBL/GenBank/DDBJ whole genome shotgun (WGS) entry which is preliminary data.</text>
</comment>
<evidence type="ECO:0000256" key="8">
    <source>
        <dbReference type="SAM" id="MobiDB-lite"/>
    </source>
</evidence>
<dbReference type="Pfam" id="PF06984">
    <property type="entry name" value="MRP-L47"/>
    <property type="match status" value="1"/>
</dbReference>
<dbReference type="PANTHER" id="PTHR21183:SF18">
    <property type="entry name" value="LARGE RIBOSOMAL SUBUNIT PROTEIN UL29M"/>
    <property type="match status" value="1"/>
</dbReference>
<evidence type="ECO:0000313" key="9">
    <source>
        <dbReference type="EMBL" id="CDO92246.1"/>
    </source>
</evidence>
<dbReference type="Gene3D" id="6.10.140.1190">
    <property type="match status" value="1"/>
</dbReference>
<evidence type="ECO:0000256" key="1">
    <source>
        <dbReference type="ARBA" id="ARBA00004173"/>
    </source>
</evidence>
<dbReference type="Gene3D" id="6.10.330.20">
    <property type="match status" value="1"/>
</dbReference>
<dbReference type="Proteomes" id="UP000031516">
    <property type="component" value="Unassembled WGS sequence"/>
</dbReference>
<dbReference type="InterPro" id="IPR038340">
    <property type="entry name" value="MRP-L47_sf"/>
</dbReference>
<comment type="subcellular location">
    <subcellularLocation>
        <location evidence="1">Mitochondrion</location>
    </subcellularLocation>
</comment>
<sequence>MFPANRGLHTSAKALARTRFTKPKPKPPKRENVRLPTQRTHHNNDLKITAPIPPAAANLSCPDDHPLWQFFSEKKFLRTPEELDSLSRSWTIPELRRKSFNDLHSLWYTCLKERNVLARENHLVLFNFQAQTEAYENVSENIRTTMWRIRHVLSERDWAFRIASENFAKEKEAFISSFEKDFLEAPINEDEEMFESLQRFQYAVYGISEYIDENKVDRAFVDGLKAVATLKLRKFALRNENIKTFLEESNDAIVDAGESFLLYTSENTESAVLEATNAVRELRESGSSVSRYDELETVQEYMNKLAEAQMAKVSEAEIQLKEETAKNDANLL</sequence>
<dbReference type="EMBL" id="CCBQ010000012">
    <property type="protein sequence ID" value="CDO92246.1"/>
    <property type="molecule type" value="Genomic_DNA"/>
</dbReference>
<gene>
    <name evidence="9" type="ORF">KLDO_g566</name>
</gene>
<evidence type="ECO:0000256" key="6">
    <source>
        <dbReference type="ARBA" id="ARBA00035289"/>
    </source>
</evidence>
<keyword evidence="10" id="KW-1185">Reference proteome</keyword>
<feature type="region of interest" description="Disordered" evidence="8">
    <location>
        <begin position="21"/>
        <end position="47"/>
    </location>
</feature>
<comment type="similarity">
    <text evidence="2">Belongs to the universal ribosomal protein uL29 family.</text>
</comment>
<dbReference type="PANTHER" id="PTHR21183">
    <property type="entry name" value="RIBOSOMAL PROTEIN L47, MITOCHONDRIAL-RELATED"/>
    <property type="match status" value="1"/>
</dbReference>
<reference evidence="9 10" key="1">
    <citation type="submission" date="2014-03" db="EMBL/GenBank/DDBJ databases">
        <title>The genome of Kluyveromyces dobzhanskii.</title>
        <authorList>
            <person name="Nystedt B."/>
            <person name="Astrom S."/>
        </authorList>
    </citation>
    <scope>NUCLEOTIDE SEQUENCE [LARGE SCALE GENOMIC DNA]</scope>
    <source>
        <strain evidence="9 10">CBS 2104</strain>
    </source>
</reference>
<evidence type="ECO:0000313" key="10">
    <source>
        <dbReference type="Proteomes" id="UP000031516"/>
    </source>
</evidence>
<name>A0A0A8L211_9SACH</name>